<protein>
    <submittedName>
        <fullName evidence="2">Protein STRICTOSIDINE SYNTHASE-LIKE 2</fullName>
    </submittedName>
</protein>
<accession>A0AAW2TJN0</accession>
<dbReference type="AlphaFoldDB" id="A0AAW2TJN0"/>
<dbReference type="PANTHER" id="PTHR10426">
    <property type="entry name" value="STRICTOSIDINE SYNTHASE-RELATED"/>
    <property type="match status" value="1"/>
</dbReference>
<keyword evidence="1" id="KW-0812">Transmembrane</keyword>
<dbReference type="SUPFAM" id="SSF63829">
    <property type="entry name" value="Calcium-dependent phosphotriesterase"/>
    <property type="match status" value="1"/>
</dbReference>
<comment type="caution">
    <text evidence="2">The sequence shown here is derived from an EMBL/GenBank/DDBJ whole genome shotgun (WGS) entry which is preliminary data.</text>
</comment>
<dbReference type="GO" id="GO:0016787">
    <property type="term" value="F:hydrolase activity"/>
    <property type="evidence" value="ECO:0007669"/>
    <property type="project" value="TreeGrafter"/>
</dbReference>
<keyword evidence="1" id="KW-1133">Transmembrane helix</keyword>
<dbReference type="EMBL" id="JACGWJ010000008">
    <property type="protein sequence ID" value="KAL0404829.1"/>
    <property type="molecule type" value="Genomic_DNA"/>
</dbReference>
<dbReference type="PANTHER" id="PTHR10426:SF79">
    <property type="entry name" value="PROTEIN STRICTOSIDINE SYNTHASE-LIKE 2"/>
    <property type="match status" value="1"/>
</dbReference>
<reference evidence="2" key="1">
    <citation type="submission" date="2020-06" db="EMBL/GenBank/DDBJ databases">
        <authorList>
            <person name="Li T."/>
            <person name="Hu X."/>
            <person name="Zhang T."/>
            <person name="Song X."/>
            <person name="Zhang H."/>
            <person name="Dai N."/>
            <person name="Sheng W."/>
            <person name="Hou X."/>
            <person name="Wei L."/>
        </authorList>
    </citation>
    <scope>NUCLEOTIDE SEQUENCE</scope>
    <source>
        <strain evidence="2">G02</strain>
        <tissue evidence="2">Leaf</tissue>
    </source>
</reference>
<evidence type="ECO:0000313" key="2">
    <source>
        <dbReference type="EMBL" id="KAL0404829.1"/>
    </source>
</evidence>
<feature type="transmembrane region" description="Helical" evidence="1">
    <location>
        <begin position="18"/>
        <end position="35"/>
    </location>
</feature>
<sequence>MITNLPLGFKAKAMTTRLLSIAFGVFSLAVVFVYFDNSFVEVFRVSRFKNEISVLTDEIQESAEIRLPGDAIGPESFSFDGNGEGPYTGVSDGRIIRWRANESRWVDFAVTSPMR</sequence>
<name>A0AAW2TJN0_SESRA</name>
<dbReference type="GO" id="GO:0012505">
    <property type="term" value="C:endomembrane system"/>
    <property type="evidence" value="ECO:0007669"/>
    <property type="project" value="TreeGrafter"/>
</dbReference>
<proteinExistence type="predicted"/>
<keyword evidence="1" id="KW-0472">Membrane</keyword>
<reference evidence="2" key="2">
    <citation type="journal article" date="2024" name="Plant">
        <title>Genomic evolution and insights into agronomic trait innovations of Sesamum species.</title>
        <authorList>
            <person name="Miao H."/>
            <person name="Wang L."/>
            <person name="Qu L."/>
            <person name="Liu H."/>
            <person name="Sun Y."/>
            <person name="Le M."/>
            <person name="Wang Q."/>
            <person name="Wei S."/>
            <person name="Zheng Y."/>
            <person name="Lin W."/>
            <person name="Duan Y."/>
            <person name="Cao H."/>
            <person name="Xiong S."/>
            <person name="Wang X."/>
            <person name="Wei L."/>
            <person name="Li C."/>
            <person name="Ma Q."/>
            <person name="Ju M."/>
            <person name="Zhao R."/>
            <person name="Li G."/>
            <person name="Mu C."/>
            <person name="Tian Q."/>
            <person name="Mei H."/>
            <person name="Zhang T."/>
            <person name="Gao T."/>
            <person name="Zhang H."/>
        </authorList>
    </citation>
    <scope>NUCLEOTIDE SEQUENCE</scope>
    <source>
        <strain evidence="2">G02</strain>
    </source>
</reference>
<dbReference type="InterPro" id="IPR011042">
    <property type="entry name" value="6-blade_b-propeller_TolB-like"/>
</dbReference>
<dbReference type="Pfam" id="PF20067">
    <property type="entry name" value="SSL_N"/>
    <property type="match status" value="1"/>
</dbReference>
<dbReference type="Gene3D" id="2.120.10.30">
    <property type="entry name" value="TolB, C-terminal domain"/>
    <property type="match status" value="1"/>
</dbReference>
<gene>
    <name evidence="2" type="ORF">Sradi_2123700</name>
</gene>
<evidence type="ECO:0000256" key="1">
    <source>
        <dbReference type="SAM" id="Phobius"/>
    </source>
</evidence>
<organism evidence="2">
    <name type="scientific">Sesamum radiatum</name>
    <name type="common">Black benniseed</name>
    <dbReference type="NCBI Taxonomy" id="300843"/>
    <lineage>
        <taxon>Eukaryota</taxon>
        <taxon>Viridiplantae</taxon>
        <taxon>Streptophyta</taxon>
        <taxon>Embryophyta</taxon>
        <taxon>Tracheophyta</taxon>
        <taxon>Spermatophyta</taxon>
        <taxon>Magnoliopsida</taxon>
        <taxon>eudicotyledons</taxon>
        <taxon>Gunneridae</taxon>
        <taxon>Pentapetalae</taxon>
        <taxon>asterids</taxon>
        <taxon>lamiids</taxon>
        <taxon>Lamiales</taxon>
        <taxon>Pedaliaceae</taxon>
        <taxon>Sesamum</taxon>
    </lineage>
</organism>